<evidence type="ECO:0000313" key="1">
    <source>
        <dbReference type="EMBL" id="KRX40386.1"/>
    </source>
</evidence>
<accession>A0A0V0TN55</accession>
<proteinExistence type="predicted"/>
<evidence type="ECO:0000313" key="2">
    <source>
        <dbReference type="Proteomes" id="UP000055048"/>
    </source>
</evidence>
<organism evidence="1 2">
    <name type="scientific">Trichinella murrelli</name>
    <dbReference type="NCBI Taxonomy" id="144512"/>
    <lineage>
        <taxon>Eukaryota</taxon>
        <taxon>Metazoa</taxon>
        <taxon>Ecdysozoa</taxon>
        <taxon>Nematoda</taxon>
        <taxon>Enoplea</taxon>
        <taxon>Dorylaimia</taxon>
        <taxon>Trichinellida</taxon>
        <taxon>Trichinellidae</taxon>
        <taxon>Trichinella</taxon>
    </lineage>
</organism>
<reference evidence="1 2" key="1">
    <citation type="submission" date="2015-01" db="EMBL/GenBank/DDBJ databases">
        <title>Evolution of Trichinella species and genotypes.</title>
        <authorList>
            <person name="Korhonen P.K."/>
            <person name="Edoardo P."/>
            <person name="Giuseppe L.R."/>
            <person name="Gasser R.B."/>
        </authorList>
    </citation>
    <scope>NUCLEOTIDE SEQUENCE [LARGE SCALE GENOMIC DNA]</scope>
    <source>
        <strain evidence="1">ISS417</strain>
    </source>
</reference>
<dbReference type="AlphaFoldDB" id="A0A0V0TN55"/>
<sequence length="260" mass="30391">MLQANFKKNLPSGYARGYASGKISVKFKNFQKIAAGYAPGYASGKIKKYLPTRYAWGYASGKIFRDFRRNSPRPRIKVRFTLRLTQIISEAKQRDPNNFYILSQAVSIHLQLEILLYKCYYDYEHCLEDISPWNLLRSLLLPLKLYQPAIFLTISRQIRICETFWKVLRHINAFMSNKWPLKFPCAYLNTQGSCTTGTPLIRIQGNIFTIIRRYSFSLRTLVQYFVVLGNSIFLHFRPISNKLKKVVSLHFEMVIISSIY</sequence>
<gene>
    <name evidence="1" type="ORF">T05_14601</name>
</gene>
<comment type="caution">
    <text evidence="1">The sequence shown here is derived from an EMBL/GenBank/DDBJ whole genome shotgun (WGS) entry which is preliminary data.</text>
</comment>
<name>A0A0V0TN55_9BILA</name>
<keyword evidence="2" id="KW-1185">Reference proteome</keyword>
<protein>
    <submittedName>
        <fullName evidence="1">Uncharacterized protein</fullName>
    </submittedName>
</protein>
<dbReference type="EMBL" id="JYDJ01000201">
    <property type="protein sequence ID" value="KRX40386.1"/>
    <property type="molecule type" value="Genomic_DNA"/>
</dbReference>
<dbReference type="Proteomes" id="UP000055048">
    <property type="component" value="Unassembled WGS sequence"/>
</dbReference>